<dbReference type="PATRIC" id="fig|749414.3.peg.8334"/>
<dbReference type="RefSeq" id="WP_014180668.1">
    <property type="nucleotide sequence ID" value="NC_016582.1"/>
</dbReference>
<dbReference type="EMBL" id="CP002047">
    <property type="protein sequence ID" value="ADI11218.1"/>
    <property type="molecule type" value="Genomic_DNA"/>
</dbReference>
<dbReference type="Proteomes" id="UP000000377">
    <property type="component" value="Chromosome"/>
</dbReference>
<evidence type="ECO:0000259" key="1">
    <source>
        <dbReference type="Pfam" id="PF04149"/>
    </source>
</evidence>
<organism evidence="2 3">
    <name type="scientific">Streptomyces bingchenggensis (strain BCW-1)</name>
    <dbReference type="NCBI Taxonomy" id="749414"/>
    <lineage>
        <taxon>Bacteria</taxon>
        <taxon>Bacillati</taxon>
        <taxon>Actinomycetota</taxon>
        <taxon>Actinomycetes</taxon>
        <taxon>Kitasatosporales</taxon>
        <taxon>Streptomycetaceae</taxon>
        <taxon>Streptomyces</taxon>
    </lineage>
</organism>
<dbReference type="AlphaFoldDB" id="D7CI40"/>
<evidence type="ECO:0000313" key="3">
    <source>
        <dbReference type="Proteomes" id="UP000000377"/>
    </source>
</evidence>
<dbReference type="HOGENOM" id="CLU_3141021_0_0_11"/>
<dbReference type="InterPro" id="IPR007278">
    <property type="entry name" value="DUF397"/>
</dbReference>
<dbReference type="STRING" id="749414.SBI_08100"/>
<accession>D7CI40</accession>
<reference evidence="2 3" key="1">
    <citation type="journal article" date="2010" name="J. Bacteriol.">
        <title>Genome sequence of the milbemycin-producing bacterium Streptomyces bingchenggensis.</title>
        <authorList>
            <person name="Wang X.J."/>
            <person name="Yan Y.J."/>
            <person name="Zhang B."/>
            <person name="An J."/>
            <person name="Wang J.J."/>
            <person name="Tian J."/>
            <person name="Jiang L."/>
            <person name="Chen Y.H."/>
            <person name="Huang S.X."/>
            <person name="Yin M."/>
            <person name="Zhang J."/>
            <person name="Gao A.L."/>
            <person name="Liu C.X."/>
            <person name="Zhu Z.X."/>
            <person name="Xiang W.S."/>
        </authorList>
    </citation>
    <scope>NUCLEOTIDE SEQUENCE [LARGE SCALE GENOMIC DNA]</scope>
    <source>
        <strain evidence="2 3">BCW-1</strain>
    </source>
</reference>
<protein>
    <recommendedName>
        <fullName evidence="1">DUF397 domain-containing protein</fullName>
    </recommendedName>
</protein>
<dbReference type="Pfam" id="PF04149">
    <property type="entry name" value="DUF397"/>
    <property type="match status" value="1"/>
</dbReference>
<sequence>MTVLPPPDEGWFKSSFSPSGGNCVEALLAPFLDPQAAALSQRLQQLIAE</sequence>
<evidence type="ECO:0000313" key="2">
    <source>
        <dbReference type="EMBL" id="ADI11218.1"/>
    </source>
</evidence>
<feature type="domain" description="DUF397" evidence="1">
    <location>
        <begin position="10"/>
        <end position="26"/>
    </location>
</feature>
<proteinExistence type="predicted"/>
<name>D7CI40_STRBB</name>
<keyword evidence="3" id="KW-1185">Reference proteome</keyword>
<dbReference type="KEGG" id="sbh:SBI_08100"/>
<gene>
    <name evidence="2" type="ordered locus">SBI_08100</name>
</gene>